<evidence type="ECO:0000256" key="1">
    <source>
        <dbReference type="SAM" id="MobiDB-lite"/>
    </source>
</evidence>
<dbReference type="Pfam" id="PF02002">
    <property type="entry name" value="TFIIE_alpha"/>
    <property type="match status" value="1"/>
</dbReference>
<proteinExistence type="predicted"/>
<sequence length="129" mass="14721">MNMTITVEPFNRLVKLAARAFYDDVSTKGESQSKNNARGDNKGIAVVVLDTLTRRTWVNEEVLAKDLKIHTKQLRRILRLFEEEKLLNRAHRKETAKSTKKPNAAADGQQRFAREDDKKISSTLTLIVV</sequence>
<dbReference type="PANTHER" id="PTHR13097">
    <property type="entry name" value="TRANSCRIPTION INITIATION FACTOR IIE, ALPHA SUBUNIT"/>
    <property type="match status" value="1"/>
</dbReference>
<dbReference type="InterPro" id="IPR039997">
    <property type="entry name" value="TFE"/>
</dbReference>
<dbReference type="InterPro" id="IPR017919">
    <property type="entry name" value="TFIIE/TFIIEa_HTH"/>
</dbReference>
<accession>A0AAV1QYN4</accession>
<feature type="region of interest" description="Disordered" evidence="1">
    <location>
        <begin position="91"/>
        <end position="117"/>
    </location>
</feature>
<comment type="caution">
    <text evidence="3">The sequence shown here is derived from an EMBL/GenBank/DDBJ whole genome shotgun (WGS) entry which is preliminary data.</text>
</comment>
<reference evidence="3 4" key="1">
    <citation type="submission" date="2024-01" db="EMBL/GenBank/DDBJ databases">
        <authorList>
            <person name="Waweru B."/>
        </authorList>
    </citation>
    <scope>NUCLEOTIDE SEQUENCE [LARGE SCALE GENOMIC DNA]</scope>
</reference>
<organism evidence="3 4">
    <name type="scientific">Dovyalis caffra</name>
    <dbReference type="NCBI Taxonomy" id="77055"/>
    <lineage>
        <taxon>Eukaryota</taxon>
        <taxon>Viridiplantae</taxon>
        <taxon>Streptophyta</taxon>
        <taxon>Embryophyta</taxon>
        <taxon>Tracheophyta</taxon>
        <taxon>Spermatophyta</taxon>
        <taxon>Magnoliopsida</taxon>
        <taxon>eudicotyledons</taxon>
        <taxon>Gunneridae</taxon>
        <taxon>Pentapetalae</taxon>
        <taxon>rosids</taxon>
        <taxon>fabids</taxon>
        <taxon>Malpighiales</taxon>
        <taxon>Salicaceae</taxon>
        <taxon>Flacourtieae</taxon>
        <taxon>Dovyalis</taxon>
    </lineage>
</organism>
<dbReference type="InterPro" id="IPR024550">
    <property type="entry name" value="TFIIEa/SarR/Rpc3_HTH_dom"/>
</dbReference>
<evidence type="ECO:0000313" key="4">
    <source>
        <dbReference type="Proteomes" id="UP001314170"/>
    </source>
</evidence>
<name>A0AAV1QYN4_9ROSI</name>
<dbReference type="AlphaFoldDB" id="A0AAV1QYN4"/>
<gene>
    <name evidence="3" type="ORF">DCAF_LOCUS4567</name>
</gene>
<evidence type="ECO:0000259" key="2">
    <source>
        <dbReference type="PROSITE" id="PS51344"/>
    </source>
</evidence>
<keyword evidence="4" id="KW-1185">Reference proteome</keyword>
<evidence type="ECO:0000313" key="3">
    <source>
        <dbReference type="EMBL" id="CAK7326861.1"/>
    </source>
</evidence>
<dbReference type="PROSITE" id="PS51344">
    <property type="entry name" value="HTH_TFE_IIE"/>
    <property type="match status" value="1"/>
</dbReference>
<dbReference type="Proteomes" id="UP001314170">
    <property type="component" value="Unassembled WGS sequence"/>
</dbReference>
<feature type="domain" description="HTH TFE/IIEalpha-type" evidence="2">
    <location>
        <begin position="10"/>
        <end position="129"/>
    </location>
</feature>
<dbReference type="GO" id="GO:0006367">
    <property type="term" value="P:transcription initiation at RNA polymerase II promoter"/>
    <property type="evidence" value="ECO:0007669"/>
    <property type="project" value="TreeGrafter"/>
</dbReference>
<dbReference type="PANTHER" id="PTHR13097:SF7">
    <property type="entry name" value="GENERAL TRANSCRIPTION FACTOR IIE SUBUNIT 1"/>
    <property type="match status" value="1"/>
</dbReference>
<dbReference type="EMBL" id="CAWUPB010000851">
    <property type="protein sequence ID" value="CAK7326861.1"/>
    <property type="molecule type" value="Genomic_DNA"/>
</dbReference>
<dbReference type="GO" id="GO:0005673">
    <property type="term" value="C:transcription factor TFIIE complex"/>
    <property type="evidence" value="ECO:0007669"/>
    <property type="project" value="TreeGrafter"/>
</dbReference>
<protein>
    <recommendedName>
        <fullName evidence="2">HTH TFE/IIEalpha-type domain-containing protein</fullName>
    </recommendedName>
</protein>